<keyword evidence="3" id="KW-0547">Nucleotide-binding</keyword>
<accession>R7YX18</accession>
<dbReference type="EMBL" id="JH767580">
    <property type="protein sequence ID" value="EON66354.1"/>
    <property type="molecule type" value="Genomic_DNA"/>
</dbReference>
<keyword evidence="5" id="KW-0347">Helicase</keyword>
<comment type="similarity">
    <text evidence="2">Belongs to the DNA2/NAM7 helicase family.</text>
</comment>
<dbReference type="GO" id="GO:0005524">
    <property type="term" value="F:ATP binding"/>
    <property type="evidence" value="ECO:0007669"/>
    <property type="project" value="UniProtKB-KW"/>
</dbReference>
<dbReference type="HOGENOM" id="CLU_000459_2_0_1"/>
<dbReference type="OMA" id="PWHQSEL"/>
<dbReference type="InterPro" id="IPR041679">
    <property type="entry name" value="DNA2/NAM7-like_C"/>
</dbReference>
<dbReference type="InterPro" id="IPR056474">
    <property type="entry name" value="SEN1_barrel"/>
</dbReference>
<reference evidence="15" key="1">
    <citation type="submission" date="2012-06" db="EMBL/GenBank/DDBJ databases">
        <title>The genome sequence of Coniosporium apollinis CBS 100218.</title>
        <authorList>
            <consortium name="The Broad Institute Genome Sequencing Platform"/>
            <person name="Cuomo C."/>
            <person name="Gorbushina A."/>
            <person name="Noack S."/>
            <person name="Walker B."/>
            <person name="Young S.K."/>
            <person name="Zeng Q."/>
            <person name="Gargeya S."/>
            <person name="Fitzgerald M."/>
            <person name="Haas B."/>
            <person name="Abouelleil A."/>
            <person name="Alvarado L."/>
            <person name="Arachchi H.M."/>
            <person name="Berlin A.M."/>
            <person name="Chapman S.B."/>
            <person name="Goldberg J."/>
            <person name="Griggs A."/>
            <person name="Gujja S."/>
            <person name="Hansen M."/>
            <person name="Howarth C."/>
            <person name="Imamovic A."/>
            <person name="Larimer J."/>
            <person name="McCowan C."/>
            <person name="Montmayeur A."/>
            <person name="Murphy C."/>
            <person name="Neiman D."/>
            <person name="Pearson M."/>
            <person name="Priest M."/>
            <person name="Roberts A."/>
            <person name="Saif S."/>
            <person name="Shea T."/>
            <person name="Sisk P."/>
            <person name="Sykes S."/>
            <person name="Wortman J."/>
            <person name="Nusbaum C."/>
            <person name="Birren B."/>
        </authorList>
    </citation>
    <scope>NUCLEOTIDE SEQUENCE [LARGE SCALE GENOMIC DNA]</scope>
    <source>
        <strain evidence="15">CBS 100218</strain>
    </source>
</reference>
<dbReference type="InterPro" id="IPR027417">
    <property type="entry name" value="P-loop_NTPase"/>
</dbReference>
<evidence type="ECO:0000259" key="11">
    <source>
        <dbReference type="Pfam" id="PF13086"/>
    </source>
</evidence>
<dbReference type="PANTHER" id="PTHR10887:SF495">
    <property type="entry name" value="HELICASE SENATAXIN ISOFORM X1-RELATED"/>
    <property type="match status" value="1"/>
</dbReference>
<organism evidence="14 15">
    <name type="scientific">Coniosporium apollinis (strain CBS 100218)</name>
    <name type="common">Rock-inhabiting black yeast</name>
    <dbReference type="NCBI Taxonomy" id="1168221"/>
    <lineage>
        <taxon>Eukaryota</taxon>
        <taxon>Fungi</taxon>
        <taxon>Dikarya</taxon>
        <taxon>Ascomycota</taxon>
        <taxon>Pezizomycotina</taxon>
        <taxon>Dothideomycetes</taxon>
        <taxon>Dothideomycetes incertae sedis</taxon>
        <taxon>Coniosporium</taxon>
    </lineage>
</organism>
<dbReference type="Pfam" id="PF13086">
    <property type="entry name" value="AAA_11"/>
    <property type="match status" value="1"/>
</dbReference>
<dbReference type="GO" id="GO:0005694">
    <property type="term" value="C:chromosome"/>
    <property type="evidence" value="ECO:0007669"/>
    <property type="project" value="UniProtKB-ARBA"/>
</dbReference>
<dbReference type="GO" id="GO:0004386">
    <property type="term" value="F:helicase activity"/>
    <property type="evidence" value="ECO:0007669"/>
    <property type="project" value="UniProtKB-KW"/>
</dbReference>
<feature type="region of interest" description="Disordered" evidence="9">
    <location>
        <begin position="867"/>
        <end position="920"/>
    </location>
</feature>
<dbReference type="InterPro" id="IPR041677">
    <property type="entry name" value="DNA2/NAM7_AAA_11"/>
</dbReference>
<name>R7YX18_CONA1</name>
<dbReference type="GO" id="GO:0001147">
    <property type="term" value="F:transcription termination site sequence-specific DNA binding"/>
    <property type="evidence" value="ECO:0007669"/>
    <property type="project" value="TreeGrafter"/>
</dbReference>
<dbReference type="GO" id="GO:0006369">
    <property type="term" value="P:termination of RNA polymerase II transcription"/>
    <property type="evidence" value="ECO:0007669"/>
    <property type="project" value="TreeGrafter"/>
</dbReference>
<dbReference type="SUPFAM" id="SSF52540">
    <property type="entry name" value="P-loop containing nucleoside triphosphate hydrolases"/>
    <property type="match status" value="1"/>
</dbReference>
<feature type="domain" description="DNA2/NAM7 helicase helicase" evidence="11">
    <location>
        <begin position="1294"/>
        <end position="1587"/>
    </location>
</feature>
<sequence length="2002" mass="222625">MAELAQKLQQLQSLPEDLHLFCPRTGPDDNSCYFDEDLYGRLDNEDAVTRNKRLNAVKDAERRKKLVLECMQILAYDGSDAAKFKEWLTTRLDAQMACCDVCIRIYHRARAELKADLEADYGEDVVADFLAVIDGLSIERIKKGLVQARDDLLAAPPDQRSPGALQPSGLFALFEAISCEAFLRREDLLSEYFDEPFRLVQTKTRLRLKTFTPAMTAFLFSKQEDRWRWGFMTWTKFKRGPTGQEFDSDIKSPLSDAMRRVHMSNLEVDFLPTFWSGAKVIVSKLDKEVITHNLRALDMDICTLALDQLQLDSECFVDILGTMQMLLETSPTDVWEAMGTISPKTVIEQVFNSPSLKKLLLSVGEEETGDTEALQQTFSWVKPLLASIKASNQGPPCRSLCDQFLGRLQDGKYPPLVWSFCSRMGLEVLSHTISKLNEGESVSTFVGAATVSDVLDVVAHHVESLIRTIKDSVKLQQLDDSGNIALDVVQQALKLDCLSVVIDREMLVQNRPLQHDQGIQCGPLWKAVVQGINFDTVALAIRALIGARLLIGLEKFVTKASVPLPKEMARFNETFDQLSRNVSEIIERLNDLPPSTLKEIFESTGNANTVITTLFSSDMETRRATVELLKVVSSEDGRKEAVGYIVTSYFRNTLTAISMSLRRIAQRRVFTPASSTLKLSTDVIDVLCNSQDGLLRSKTLTGPEARAAEHFWQSLWQELTVIFEMTESWSDQGHEKTQMMDFCRDTMQFAERLFDECSIFASALNTASSDSEVTRDKTSITKSLLEHPARTMSAAVKWLRLRDEFLSTKSVSLISKLLIRLHNVSIEVSEDSLAFVEGIITGKIRAKLSGQQIAELEQALERHVGHSVTAAKREAEEAAKRQKQGTISAFFKPGAATPESRKATSEDSDATDSDQLSKIVKANPRTADAYKARILANKAKKEAEAAAARKAALAQKNVLDVAEFKRRREAEIAAKKKRDAAMLAVATGRTSQTAEAGSGLAGLGIKGKDHAARGTGMMVSSDEESDDDDELDEELFGPKKVVKRDPALKAKVHAEMPPQGPVKKQRKVRSARDMRARLAPDLSNLHKTILGWDYFHEGDFPPNSRPDMYSAVPNTFRTPVDYQNTFQPLLTLEAWQGFVKAREESNFKPYEVKIVNRSSVDAFIEVSSTMTHAENKEISISEGDIALLGKAPNPATAADQPHCLARVWRITRKKANLEVLYRVMPGNPLISSLVPNATIKGVKVQSITPLEREYGALAGLEYYDLCDEIIKAKPSPLLKYSDKHLDPIIANYKVNKAQAKAVKSAIDNDAFTLIQGPPGSGKTKTIVAIVGAILTDSLRENKATVIEKPRAPGMNGAAHSAPAPPKKLLVCAPSNAAVDELVMRFKGGVTTLSGQHRKLGVVRLGRSDAMNANVIDVTLDELVSKRLGLNQGDNQDQRKQTQDLMKEHQAVSEKLREAREKLDAGEAKGEEATKLKDEFDTLRRRKAQLGAQIDSARDNENLQNRQADLNRRRAQQAVLDEAHVICATLSGSGHEMFQNLNIEFETVIVDEAAQCVEMSALIPLKYGCAKCILVGDPKQLPPTVFSKEAARFQYEQSLFVRMQGNHPDDVHLLDTQYRMHPEISAFPSQTFYDGRLLDGADMAALRERPWHASELLGPYRFFDVQGQHQAAPKGHSLINIAEIDVAMQLYERLTTDFHSFDFKGKVGIITPYKSQLRELKDRFARRYGQAVFDTIEFNTTDAFQGRESEIIIFSCVRASPAGGIGFLQDIRRMNVGLTRAKSSLWVLGNSESLARGEYWRKLVDDAKGRSRYIEGNRLMQLLRKPVKVDPTFASRAPKDAPAGPRDMNPRQAEPVRSNGDVKIKTERESAPLSVFKNERSMSLDEELFGAPPENKVRHKRKASIDSDEDVEMKDVKSESDRASSRNASGRSTPATDVKPKIEKSTANGRQASNGVSDRREGSAGGLRGSTATEPRTAPPPLRKKKPVDPFIKKPVPKRPRPA</sequence>
<dbReference type="InterPro" id="IPR047187">
    <property type="entry name" value="SF1_C_Upf1"/>
</dbReference>
<dbReference type="STRING" id="1168221.R7YX18"/>
<keyword evidence="15" id="KW-1185">Reference proteome</keyword>
<dbReference type="GO" id="GO:0016787">
    <property type="term" value="F:hydrolase activity"/>
    <property type="evidence" value="ECO:0007669"/>
    <property type="project" value="UniProtKB-KW"/>
</dbReference>
<dbReference type="Pfam" id="PF13087">
    <property type="entry name" value="AAA_12"/>
    <property type="match status" value="1"/>
</dbReference>
<dbReference type="OrthoDB" id="6513042at2759"/>
<dbReference type="Pfam" id="PF23576">
    <property type="entry name" value="SEN1_barrel"/>
    <property type="match status" value="1"/>
</dbReference>
<dbReference type="FunFam" id="3.40.50.300:FF:001152">
    <property type="entry name" value="tRNA-splicing endonuclease, putative"/>
    <property type="match status" value="1"/>
</dbReference>
<evidence type="ECO:0000256" key="6">
    <source>
        <dbReference type="ARBA" id="ARBA00022840"/>
    </source>
</evidence>
<evidence type="ECO:0000256" key="9">
    <source>
        <dbReference type="SAM" id="MobiDB-lite"/>
    </source>
</evidence>
<feature type="compositionally biased region" description="Polar residues" evidence="9">
    <location>
        <begin position="1924"/>
        <end position="1934"/>
    </location>
</feature>
<dbReference type="GO" id="GO:0016604">
    <property type="term" value="C:nuclear body"/>
    <property type="evidence" value="ECO:0007669"/>
    <property type="project" value="TreeGrafter"/>
</dbReference>
<protein>
    <submittedName>
        <fullName evidence="14">Uncharacterized protein</fullName>
    </submittedName>
</protein>
<feature type="coiled-coil region" evidence="8">
    <location>
        <begin position="1438"/>
        <end position="1499"/>
    </location>
</feature>
<evidence type="ECO:0000313" key="14">
    <source>
        <dbReference type="EMBL" id="EON66354.1"/>
    </source>
</evidence>
<dbReference type="InterPro" id="IPR024481">
    <property type="entry name" value="Helicase_Sen1_N"/>
</dbReference>
<proteinExistence type="inferred from homology"/>
<feature type="domain" description="Helicase Sen1 N-terminal" evidence="10">
    <location>
        <begin position="88"/>
        <end position="812"/>
    </location>
</feature>
<feature type="compositionally biased region" description="Basic and acidic residues" evidence="9">
    <location>
        <begin position="871"/>
        <end position="880"/>
    </location>
</feature>
<dbReference type="PANTHER" id="PTHR10887">
    <property type="entry name" value="DNA2/NAM7 HELICASE FAMILY"/>
    <property type="match status" value="1"/>
</dbReference>
<feature type="domain" description="Helicase SEN1 beta-barrel" evidence="13">
    <location>
        <begin position="1146"/>
        <end position="1244"/>
    </location>
</feature>
<evidence type="ECO:0000256" key="8">
    <source>
        <dbReference type="SAM" id="Coils"/>
    </source>
</evidence>
<evidence type="ECO:0000259" key="12">
    <source>
        <dbReference type="Pfam" id="PF13087"/>
    </source>
</evidence>
<feature type="region of interest" description="Disordered" evidence="9">
    <location>
        <begin position="1829"/>
        <end position="2002"/>
    </location>
</feature>
<dbReference type="InterPro" id="IPR045055">
    <property type="entry name" value="DNA2/NAM7-like"/>
</dbReference>
<dbReference type="CDD" id="cd18042">
    <property type="entry name" value="DEXXQc_SETX"/>
    <property type="match status" value="1"/>
</dbReference>
<keyword evidence="8" id="KW-0175">Coiled coil</keyword>
<evidence type="ECO:0000256" key="1">
    <source>
        <dbReference type="ARBA" id="ARBA00004123"/>
    </source>
</evidence>
<keyword evidence="4" id="KW-0378">Hydrolase</keyword>
<evidence type="ECO:0000259" key="13">
    <source>
        <dbReference type="Pfam" id="PF23576"/>
    </source>
</evidence>
<evidence type="ECO:0000259" key="10">
    <source>
        <dbReference type="Pfam" id="PF12726"/>
    </source>
</evidence>
<comment type="subcellular location">
    <subcellularLocation>
        <location evidence="1">Nucleus</location>
    </subcellularLocation>
</comment>
<gene>
    <name evidence="14" type="ORF">W97_05451</name>
</gene>
<evidence type="ECO:0000256" key="2">
    <source>
        <dbReference type="ARBA" id="ARBA00007913"/>
    </source>
</evidence>
<evidence type="ECO:0000256" key="4">
    <source>
        <dbReference type="ARBA" id="ARBA00022801"/>
    </source>
</evidence>
<evidence type="ECO:0000313" key="15">
    <source>
        <dbReference type="Proteomes" id="UP000016924"/>
    </source>
</evidence>
<dbReference type="RefSeq" id="XP_007781671.1">
    <property type="nucleotide sequence ID" value="XM_007783481.1"/>
</dbReference>
<evidence type="ECO:0000256" key="5">
    <source>
        <dbReference type="ARBA" id="ARBA00022806"/>
    </source>
</evidence>
<dbReference type="CDD" id="cd18808">
    <property type="entry name" value="SF1_C_Upf1"/>
    <property type="match status" value="1"/>
</dbReference>
<dbReference type="Gene3D" id="3.40.50.300">
    <property type="entry name" value="P-loop containing nucleotide triphosphate hydrolases"/>
    <property type="match status" value="2"/>
</dbReference>
<evidence type="ECO:0000256" key="7">
    <source>
        <dbReference type="ARBA" id="ARBA00023242"/>
    </source>
</evidence>
<dbReference type="FunFam" id="3.40.50.300:FF:000326">
    <property type="entry name" value="P-loop containing nucleoside triphosphate hydrolase"/>
    <property type="match status" value="1"/>
</dbReference>
<keyword evidence="6" id="KW-0067">ATP-binding</keyword>
<evidence type="ECO:0000256" key="3">
    <source>
        <dbReference type="ARBA" id="ARBA00022741"/>
    </source>
</evidence>
<dbReference type="GeneID" id="19902762"/>
<keyword evidence="7" id="KW-0539">Nucleus</keyword>
<feature type="compositionally biased region" description="Polar residues" evidence="9">
    <location>
        <begin position="1944"/>
        <end position="1955"/>
    </location>
</feature>
<dbReference type="eggNOG" id="KOG1801">
    <property type="taxonomic scope" value="Eukaryota"/>
</dbReference>
<feature type="compositionally biased region" description="Basic and acidic residues" evidence="9">
    <location>
        <begin position="1859"/>
        <end position="1869"/>
    </location>
</feature>
<feature type="domain" description="DNA2/NAM7 helicase-like C-terminal" evidence="12">
    <location>
        <begin position="1594"/>
        <end position="1790"/>
    </location>
</feature>
<feature type="compositionally biased region" description="Basic and acidic residues" evidence="9">
    <location>
        <begin position="1912"/>
        <end position="1923"/>
    </location>
</feature>
<dbReference type="Pfam" id="PF12726">
    <property type="entry name" value="SEN1_N"/>
    <property type="match status" value="1"/>
</dbReference>
<dbReference type="Proteomes" id="UP000016924">
    <property type="component" value="Unassembled WGS sequence"/>
</dbReference>